<dbReference type="Proteomes" id="UP000002534">
    <property type="component" value="Chromosome"/>
</dbReference>
<dbReference type="AlphaFoldDB" id="Q0C6P5"/>
<reference evidence="3" key="1">
    <citation type="submission" date="2005-10" db="EMBL/GenBank/DDBJ databases">
        <title>Complete sequence of Pelobacter carbinolicus DSM 2380.</title>
        <authorList>
            <person name="Copeland A."/>
            <person name="Lucas S."/>
            <person name="Lapidus A."/>
            <person name="Barry K."/>
            <person name="Detter J.C."/>
            <person name="Glavina T."/>
            <person name="Hammon N."/>
            <person name="Israni S."/>
            <person name="Pitluck S."/>
            <person name="Chertkov O."/>
            <person name="Schmutz J."/>
            <person name="Larimer F."/>
            <person name="Land M."/>
            <person name="Kyrpides N."/>
            <person name="Ivanova N."/>
            <person name="Richardson P."/>
        </authorList>
    </citation>
    <scope>NUCLEOTIDE SEQUENCE [LARGE SCALE GENOMIC DNA]</scope>
    <source>
        <strain evidence="3">DSM 2380 / NBRC 103641 / GraBd1</strain>
    </source>
</reference>
<dbReference type="KEGG" id="pca:Pcar_3272"/>
<dbReference type="HOGENOM" id="CLU_3138846_0_0_7"/>
<proteinExistence type="predicted"/>
<name>Q0C6P5_SYNC1</name>
<dbReference type="OrthoDB" id="9970243at2"/>
<sequence length="49" mass="5575">MFELLLLIGFLYAGFFPPTPAPHPSKTASRPLDDRQAPDARVFDKSRMR</sequence>
<evidence type="ECO:0000313" key="3">
    <source>
        <dbReference type="Proteomes" id="UP000002534"/>
    </source>
</evidence>
<reference evidence="2 3" key="2">
    <citation type="journal article" date="2012" name="BMC Genomics">
        <title>The genome of Pelobacter carbinolicus reveals surprising metabolic capabilities and physiological features.</title>
        <authorList>
            <person name="Aklujkar M."/>
            <person name="Haveman S.A."/>
            <person name="Didonato R.Jr."/>
            <person name="Chertkov O."/>
            <person name="Han C.S."/>
            <person name="Land M.L."/>
            <person name="Brown P."/>
            <person name="Lovley D.R."/>
        </authorList>
    </citation>
    <scope>NUCLEOTIDE SEQUENCE [LARGE SCALE GENOMIC DNA]</scope>
    <source>
        <strain evidence="3">DSM 2380 / NBRC 103641 / GraBd1</strain>
    </source>
</reference>
<feature type="region of interest" description="Disordered" evidence="1">
    <location>
        <begin position="21"/>
        <end position="49"/>
    </location>
</feature>
<dbReference type="RefSeq" id="WP_011340762.1">
    <property type="nucleotide sequence ID" value="NC_007498.2"/>
</dbReference>
<protein>
    <submittedName>
        <fullName evidence="2">Uncharacterized protein</fullName>
    </submittedName>
</protein>
<gene>
    <name evidence="2" type="ordered locus">Pcar_3272</name>
</gene>
<evidence type="ECO:0000313" key="2">
    <source>
        <dbReference type="EMBL" id="ABI81892.1"/>
    </source>
</evidence>
<organism evidence="2 3">
    <name type="scientific">Syntrophotalea carbinolica (strain DSM 2380 / NBRC 103641 / GraBd1)</name>
    <name type="common">Pelobacter carbinolicus</name>
    <dbReference type="NCBI Taxonomy" id="338963"/>
    <lineage>
        <taxon>Bacteria</taxon>
        <taxon>Pseudomonadati</taxon>
        <taxon>Thermodesulfobacteriota</taxon>
        <taxon>Desulfuromonadia</taxon>
        <taxon>Desulfuromonadales</taxon>
        <taxon>Syntrophotaleaceae</taxon>
        <taxon>Syntrophotalea</taxon>
    </lineage>
</organism>
<keyword evidence="3" id="KW-1185">Reference proteome</keyword>
<evidence type="ECO:0000256" key="1">
    <source>
        <dbReference type="SAM" id="MobiDB-lite"/>
    </source>
</evidence>
<dbReference type="STRING" id="338963.Pcar_3272"/>
<accession>Q0C6P5</accession>
<dbReference type="EMBL" id="CP000142">
    <property type="protein sequence ID" value="ABI81892.1"/>
    <property type="molecule type" value="Genomic_DNA"/>
</dbReference>
<feature type="compositionally biased region" description="Basic and acidic residues" evidence="1">
    <location>
        <begin position="31"/>
        <end position="49"/>
    </location>
</feature>